<dbReference type="GeneTree" id="ENSGT00980000198729"/>
<comment type="similarity">
    <text evidence="1">Belongs to the histone H3 family.</text>
</comment>
<evidence type="ECO:0000313" key="4">
    <source>
        <dbReference type="Proteomes" id="UP000264800"/>
    </source>
</evidence>
<name>A0A3Q3APK5_KRYMA</name>
<protein>
    <recommendedName>
        <fullName evidence="5">Histone H3</fullName>
    </recommendedName>
</protein>
<accession>A0A3Q3APK5</accession>
<dbReference type="InterPro" id="IPR009072">
    <property type="entry name" value="Histone-fold"/>
</dbReference>
<dbReference type="GO" id="GO:0003677">
    <property type="term" value="F:DNA binding"/>
    <property type="evidence" value="ECO:0007669"/>
    <property type="project" value="InterPro"/>
</dbReference>
<dbReference type="Proteomes" id="UP000264800">
    <property type="component" value="Unplaced"/>
</dbReference>
<feature type="region of interest" description="Disordered" evidence="2">
    <location>
        <begin position="1"/>
        <end position="47"/>
    </location>
</feature>
<keyword evidence="4" id="KW-1185">Reference proteome</keyword>
<dbReference type="Ensembl" id="ENSKMAT00000018497.1">
    <property type="protein sequence ID" value="ENSKMAP00000018245.1"/>
    <property type="gene ID" value="ENSKMAG00000013583.1"/>
</dbReference>
<reference evidence="3" key="2">
    <citation type="submission" date="2025-09" db="UniProtKB">
        <authorList>
            <consortium name="Ensembl"/>
        </authorList>
    </citation>
    <scope>IDENTIFICATION</scope>
</reference>
<reference evidence="3" key="1">
    <citation type="submission" date="2025-08" db="UniProtKB">
        <authorList>
            <consortium name="Ensembl"/>
        </authorList>
    </citation>
    <scope>IDENTIFICATION</scope>
</reference>
<evidence type="ECO:0008006" key="5">
    <source>
        <dbReference type="Google" id="ProtNLM"/>
    </source>
</evidence>
<evidence type="ECO:0000256" key="2">
    <source>
        <dbReference type="SAM" id="MobiDB-lite"/>
    </source>
</evidence>
<evidence type="ECO:0000313" key="3">
    <source>
        <dbReference type="Ensembl" id="ENSKMAP00000018245.1"/>
    </source>
</evidence>
<dbReference type="InterPro" id="IPR000164">
    <property type="entry name" value="Histone_H3/CENP-A"/>
</dbReference>
<dbReference type="STRING" id="37003.ENSKMAP00000018245"/>
<dbReference type="GO" id="GO:0000786">
    <property type="term" value="C:nucleosome"/>
    <property type="evidence" value="ECO:0007669"/>
    <property type="project" value="InterPro"/>
</dbReference>
<dbReference type="PROSITE" id="PS00322">
    <property type="entry name" value="HISTONE_H3_1"/>
    <property type="match status" value="1"/>
</dbReference>
<dbReference type="PRINTS" id="PR00622">
    <property type="entry name" value="HISTONEH3"/>
</dbReference>
<evidence type="ECO:0000256" key="1">
    <source>
        <dbReference type="ARBA" id="ARBA00010343"/>
    </source>
</evidence>
<dbReference type="SUPFAM" id="SSF47113">
    <property type="entry name" value="Histone-fold"/>
    <property type="match status" value="1"/>
</dbReference>
<dbReference type="GO" id="GO:0046982">
    <property type="term" value="F:protein heterodimerization activity"/>
    <property type="evidence" value="ECO:0007669"/>
    <property type="project" value="InterPro"/>
</dbReference>
<dbReference type="Gene3D" id="1.10.20.10">
    <property type="entry name" value="Histone, subunit A"/>
    <property type="match status" value="1"/>
</dbReference>
<sequence length="47" mass="5134">MARTKQTAHKSTGGKAPRKQLANKAESTPATSGVKKPHPYRPRYRGS</sequence>
<dbReference type="GO" id="GO:0030527">
    <property type="term" value="F:structural constituent of chromatin"/>
    <property type="evidence" value="ECO:0007669"/>
    <property type="project" value="InterPro"/>
</dbReference>
<feature type="compositionally biased region" description="Basic residues" evidence="2">
    <location>
        <begin position="35"/>
        <end position="47"/>
    </location>
</feature>
<proteinExistence type="inferred from homology"/>
<organism evidence="3 4">
    <name type="scientific">Kryptolebias marmoratus</name>
    <name type="common">Mangrove killifish</name>
    <name type="synonym">Rivulus marmoratus</name>
    <dbReference type="NCBI Taxonomy" id="37003"/>
    <lineage>
        <taxon>Eukaryota</taxon>
        <taxon>Metazoa</taxon>
        <taxon>Chordata</taxon>
        <taxon>Craniata</taxon>
        <taxon>Vertebrata</taxon>
        <taxon>Euteleostomi</taxon>
        <taxon>Actinopterygii</taxon>
        <taxon>Neopterygii</taxon>
        <taxon>Teleostei</taxon>
        <taxon>Neoteleostei</taxon>
        <taxon>Acanthomorphata</taxon>
        <taxon>Ovalentaria</taxon>
        <taxon>Atherinomorphae</taxon>
        <taxon>Cyprinodontiformes</taxon>
        <taxon>Rivulidae</taxon>
        <taxon>Kryptolebias</taxon>
    </lineage>
</organism>
<dbReference type="AlphaFoldDB" id="A0A3Q3APK5"/>